<gene>
    <name evidence="2" type="ORF">FHS27_005708</name>
</gene>
<accession>A0A7W5E5C4</accession>
<organism evidence="2 3">
    <name type="scientific">Aporhodopirellula rubra</name>
    <dbReference type="NCBI Taxonomy" id="980271"/>
    <lineage>
        <taxon>Bacteria</taxon>
        <taxon>Pseudomonadati</taxon>
        <taxon>Planctomycetota</taxon>
        <taxon>Planctomycetia</taxon>
        <taxon>Pirellulales</taxon>
        <taxon>Pirellulaceae</taxon>
        <taxon>Aporhodopirellula</taxon>
    </lineage>
</organism>
<evidence type="ECO:0000259" key="1">
    <source>
        <dbReference type="Pfam" id="PF07638"/>
    </source>
</evidence>
<proteinExistence type="predicted"/>
<sequence length="97" mass="11068">MLAHGAKRGRFDGVADRDDLWRLWVLATRRKVIDQTCNRQAIKRGGGMTETPLSAIVETLAATPDAIMAMQEKMHHLLVNFATTRFDQSLWTVWRDT</sequence>
<dbReference type="InterPro" id="IPR053812">
    <property type="entry name" value="HTH_Sigma70_ECF-like"/>
</dbReference>
<evidence type="ECO:0000313" key="2">
    <source>
        <dbReference type="EMBL" id="MBB3209863.1"/>
    </source>
</evidence>
<name>A0A7W5E5C4_9BACT</name>
<dbReference type="Pfam" id="PF07638">
    <property type="entry name" value="Sigma70_ECF"/>
    <property type="match status" value="1"/>
</dbReference>
<protein>
    <recommendedName>
        <fullName evidence="1">RNA polymerase sigma-70 ECF-like HTH domain-containing protein</fullName>
    </recommendedName>
</protein>
<dbReference type="Proteomes" id="UP000536179">
    <property type="component" value="Unassembled WGS sequence"/>
</dbReference>
<feature type="domain" description="RNA polymerase sigma-70 ECF-like HTH" evidence="1">
    <location>
        <begin position="5"/>
        <end position="78"/>
    </location>
</feature>
<reference evidence="2 3" key="1">
    <citation type="submission" date="2020-08" db="EMBL/GenBank/DDBJ databases">
        <title>Genomic Encyclopedia of Type Strains, Phase III (KMG-III): the genomes of soil and plant-associated and newly described type strains.</title>
        <authorList>
            <person name="Whitman W."/>
        </authorList>
    </citation>
    <scope>NUCLEOTIDE SEQUENCE [LARGE SCALE GENOMIC DNA]</scope>
    <source>
        <strain evidence="2 3">CECT 8075</strain>
    </source>
</reference>
<dbReference type="AlphaFoldDB" id="A0A7W5E5C4"/>
<evidence type="ECO:0000313" key="3">
    <source>
        <dbReference type="Proteomes" id="UP000536179"/>
    </source>
</evidence>
<dbReference type="EMBL" id="JACHXU010000028">
    <property type="protein sequence ID" value="MBB3209863.1"/>
    <property type="molecule type" value="Genomic_DNA"/>
</dbReference>
<comment type="caution">
    <text evidence="2">The sequence shown here is derived from an EMBL/GenBank/DDBJ whole genome shotgun (WGS) entry which is preliminary data.</text>
</comment>
<keyword evidence="3" id="KW-1185">Reference proteome</keyword>